<accession>A0A7H0GKJ8</accession>
<dbReference type="PANTHER" id="PTHR43413">
    <property type="entry name" value="TRANSCRIPTIONAL REGULATOR, ASNC FAMILY"/>
    <property type="match status" value="1"/>
</dbReference>
<sequence>MLTAEDALLIEHLHGNFPLVERPFDVVATELGWSEEQVIKRLGLLLTQGVLTRFGPLFQIERAGGQFLLAAMAVPDDRFDEVTTTVNSFPEIAHNYRRDHSLNMWFVIAAESPELAKDVADRIEAQTGFEVALFPKEEEFCVELRLQPLTGEDRRGA</sequence>
<evidence type="ECO:0000256" key="5">
    <source>
        <dbReference type="ARBA" id="ARBA00048470"/>
    </source>
</evidence>
<reference evidence="8 9" key="1">
    <citation type="submission" date="2020-08" db="EMBL/GenBank/DDBJ databases">
        <title>Genome sequence of Diaphorobacter aerolatus KACC 16536T.</title>
        <authorList>
            <person name="Hyun D.-W."/>
            <person name="Bae J.-W."/>
        </authorList>
    </citation>
    <scope>NUCLEOTIDE SEQUENCE [LARGE SCALE GENOMIC DNA]</scope>
    <source>
        <strain evidence="8 9">KACC 16536</strain>
    </source>
</reference>
<gene>
    <name evidence="8" type="ORF">H9K75_00880</name>
</gene>
<protein>
    <recommendedName>
        <fullName evidence="4">siroheme decarboxylase</fullName>
        <ecNumber evidence="4">4.1.1.111</ecNumber>
    </recommendedName>
</protein>
<feature type="domain" description="Siroheme decarboxylase NirL-like HTH" evidence="7">
    <location>
        <begin position="9"/>
        <end position="51"/>
    </location>
</feature>
<evidence type="ECO:0000313" key="8">
    <source>
        <dbReference type="EMBL" id="QNP48814.1"/>
    </source>
</evidence>
<dbReference type="EC" id="4.1.1.111" evidence="4"/>
<evidence type="ECO:0000256" key="1">
    <source>
        <dbReference type="ARBA" id="ARBA00023239"/>
    </source>
</evidence>
<dbReference type="EMBL" id="CP060783">
    <property type="protein sequence ID" value="QNP48814.1"/>
    <property type="molecule type" value="Genomic_DNA"/>
</dbReference>
<comment type="pathway">
    <text evidence="2">Porphyrin-containing compound metabolism.</text>
</comment>
<proteinExistence type="inferred from homology"/>
<feature type="domain" description="Siroheme decarboxylase AsnC-like ligand binding" evidence="6">
    <location>
        <begin position="69"/>
        <end position="140"/>
    </location>
</feature>
<dbReference type="InterPro" id="IPR050684">
    <property type="entry name" value="HTH-Siroheme_Decarb"/>
</dbReference>
<dbReference type="Pfam" id="PF22451">
    <property type="entry name" value="NirdL-like_HTH"/>
    <property type="match status" value="1"/>
</dbReference>
<dbReference type="AlphaFoldDB" id="A0A7H0GKJ8"/>
<dbReference type="Proteomes" id="UP000516028">
    <property type="component" value="Chromosome"/>
</dbReference>
<evidence type="ECO:0000256" key="3">
    <source>
        <dbReference type="ARBA" id="ARBA00023457"/>
    </source>
</evidence>
<comment type="similarity">
    <text evidence="3">Belongs to the Ahb/Nir family.</text>
</comment>
<dbReference type="KEGG" id="daer:H9K75_00880"/>
<evidence type="ECO:0000259" key="7">
    <source>
        <dbReference type="Pfam" id="PF22451"/>
    </source>
</evidence>
<comment type="catalytic activity">
    <reaction evidence="5">
        <text>siroheme + 2 H(+) = 12,18-didecarboxysiroheme + 2 CO2</text>
        <dbReference type="Rhea" id="RHEA:19093"/>
        <dbReference type="ChEBI" id="CHEBI:15378"/>
        <dbReference type="ChEBI" id="CHEBI:16526"/>
        <dbReference type="ChEBI" id="CHEBI:60052"/>
        <dbReference type="ChEBI" id="CHEBI:140497"/>
        <dbReference type="EC" id="4.1.1.111"/>
    </reaction>
</comment>
<evidence type="ECO:0000256" key="2">
    <source>
        <dbReference type="ARBA" id="ARBA00023444"/>
    </source>
</evidence>
<dbReference type="RefSeq" id="WP_187724407.1">
    <property type="nucleotide sequence ID" value="NZ_CP060783.1"/>
</dbReference>
<organism evidence="8 9">
    <name type="scientific">Diaphorobacter aerolatus</name>
    <dbReference type="NCBI Taxonomy" id="1288495"/>
    <lineage>
        <taxon>Bacteria</taxon>
        <taxon>Pseudomonadati</taxon>
        <taxon>Pseudomonadota</taxon>
        <taxon>Betaproteobacteria</taxon>
        <taxon>Burkholderiales</taxon>
        <taxon>Comamonadaceae</taxon>
        <taxon>Diaphorobacter</taxon>
    </lineage>
</organism>
<keyword evidence="9" id="KW-1185">Reference proteome</keyword>
<evidence type="ECO:0000313" key="9">
    <source>
        <dbReference type="Proteomes" id="UP000516028"/>
    </source>
</evidence>
<dbReference type="InterPro" id="IPR053953">
    <property type="entry name" value="NirdL-like_HTH"/>
</dbReference>
<evidence type="ECO:0000256" key="4">
    <source>
        <dbReference type="ARBA" id="ARBA00023471"/>
    </source>
</evidence>
<dbReference type="InterPro" id="IPR040523">
    <property type="entry name" value="AsnC_trans_reg2"/>
</dbReference>
<dbReference type="Gene3D" id="3.30.70.3460">
    <property type="match status" value="1"/>
</dbReference>
<keyword evidence="1" id="KW-0456">Lyase</keyword>
<name>A0A7H0GKJ8_9BURK</name>
<dbReference type="PANTHER" id="PTHR43413:SF1">
    <property type="entry name" value="SIROHEME DECARBOXYLASE NIRL SUBUNIT"/>
    <property type="match status" value="1"/>
</dbReference>
<dbReference type="GO" id="GO:0016829">
    <property type="term" value="F:lyase activity"/>
    <property type="evidence" value="ECO:0007669"/>
    <property type="project" value="UniProtKB-KW"/>
</dbReference>
<dbReference type="Pfam" id="PF17805">
    <property type="entry name" value="AsnC_trans_reg2"/>
    <property type="match status" value="1"/>
</dbReference>
<evidence type="ECO:0000259" key="6">
    <source>
        <dbReference type="Pfam" id="PF17805"/>
    </source>
</evidence>